<dbReference type="Proteomes" id="UP000184363">
    <property type="component" value="Unassembled WGS sequence"/>
</dbReference>
<keyword evidence="1" id="KW-0378">Hydrolase</keyword>
<evidence type="ECO:0000313" key="4">
    <source>
        <dbReference type="Proteomes" id="UP000184363"/>
    </source>
</evidence>
<reference evidence="3 4" key="1">
    <citation type="submission" date="2016-11" db="EMBL/GenBank/DDBJ databases">
        <authorList>
            <person name="Jaros S."/>
            <person name="Januszkiewicz K."/>
            <person name="Wedrychowicz H."/>
        </authorList>
    </citation>
    <scope>NUCLEOTIDE SEQUENCE [LARGE SCALE GENOMIC DNA]</scope>
    <source>
        <strain evidence="3 4">DSM 43832</strain>
    </source>
</reference>
<accession>A0A1M6W9R8</accession>
<dbReference type="AlphaFoldDB" id="A0A1M6W9R8"/>
<evidence type="ECO:0000256" key="1">
    <source>
        <dbReference type="ARBA" id="ARBA00022801"/>
    </source>
</evidence>
<sequence>MTQQQARPTARWPAAAPVPAPKPAPRPAPEPADPAKPEPAAVAPAPAKQKPGSSIPELAAPPPRRIGHRFAGSALGLVCIAAGLGPDYPFVPLAEPGLVVAVPTAAVTPSPVPPPPPRSWSAPAAVAVRGVELPVVSVRAEEDGRVEVPDPLVNVGWWTPSALPGQSDGTTVLVARAEPGEPPAGVLRELQPGETVQIRDLEGQSLAFVVESRQEHGPVLPAHDVFVTGGAHRLVLLTSAGEFDPVHRSYADNVVVVARPLATVAG</sequence>
<feature type="compositionally biased region" description="Low complexity" evidence="2">
    <location>
        <begin position="38"/>
        <end position="47"/>
    </location>
</feature>
<dbReference type="EMBL" id="FRAP01000014">
    <property type="protein sequence ID" value="SHK90471.1"/>
    <property type="molecule type" value="Genomic_DNA"/>
</dbReference>
<gene>
    <name evidence="3" type="ORF">SAMN05443637_11446</name>
</gene>
<proteinExistence type="predicted"/>
<feature type="compositionally biased region" description="Pro residues" evidence="2">
    <location>
        <begin position="16"/>
        <end position="34"/>
    </location>
</feature>
<evidence type="ECO:0000313" key="3">
    <source>
        <dbReference type="EMBL" id="SHK90471.1"/>
    </source>
</evidence>
<feature type="compositionally biased region" description="Low complexity" evidence="2">
    <location>
        <begin position="1"/>
        <end position="15"/>
    </location>
</feature>
<name>A0A1M6W9R8_PSETH</name>
<dbReference type="InterPro" id="IPR023365">
    <property type="entry name" value="Sortase_dom-sf"/>
</dbReference>
<dbReference type="InterPro" id="IPR005754">
    <property type="entry name" value="Sortase"/>
</dbReference>
<dbReference type="GO" id="GO:0016787">
    <property type="term" value="F:hydrolase activity"/>
    <property type="evidence" value="ECO:0007669"/>
    <property type="project" value="UniProtKB-KW"/>
</dbReference>
<feature type="region of interest" description="Disordered" evidence="2">
    <location>
        <begin position="1"/>
        <end position="64"/>
    </location>
</feature>
<dbReference type="CDD" id="cd05829">
    <property type="entry name" value="Sortase_F"/>
    <property type="match status" value="1"/>
</dbReference>
<dbReference type="InterPro" id="IPR042001">
    <property type="entry name" value="Sortase_F"/>
</dbReference>
<dbReference type="STRING" id="1848.SAMN05443637_11446"/>
<keyword evidence="4" id="KW-1185">Reference proteome</keyword>
<organism evidence="3 4">
    <name type="scientific">Pseudonocardia thermophila</name>
    <dbReference type="NCBI Taxonomy" id="1848"/>
    <lineage>
        <taxon>Bacteria</taxon>
        <taxon>Bacillati</taxon>
        <taxon>Actinomycetota</taxon>
        <taxon>Actinomycetes</taxon>
        <taxon>Pseudonocardiales</taxon>
        <taxon>Pseudonocardiaceae</taxon>
        <taxon>Pseudonocardia</taxon>
    </lineage>
</organism>
<dbReference type="Gene3D" id="2.40.260.10">
    <property type="entry name" value="Sortase"/>
    <property type="match status" value="1"/>
</dbReference>
<evidence type="ECO:0000256" key="2">
    <source>
        <dbReference type="SAM" id="MobiDB-lite"/>
    </source>
</evidence>
<protein>
    <submittedName>
        <fullName evidence="3">Sortase family protein</fullName>
    </submittedName>
</protein>
<dbReference type="Pfam" id="PF04203">
    <property type="entry name" value="Sortase"/>
    <property type="match status" value="1"/>
</dbReference>